<dbReference type="PROSITE" id="PS51755">
    <property type="entry name" value="OMPR_PHOB"/>
    <property type="match status" value="1"/>
</dbReference>
<feature type="DNA-binding region" description="OmpR/PhoB-type" evidence="2">
    <location>
        <begin position="1"/>
        <end position="98"/>
    </location>
</feature>
<dbReference type="InterPro" id="IPR001867">
    <property type="entry name" value="OmpR/PhoB-type_DNA-bd"/>
</dbReference>
<dbReference type="GO" id="GO:0000160">
    <property type="term" value="P:phosphorelay signal transduction system"/>
    <property type="evidence" value="ECO:0007669"/>
    <property type="project" value="InterPro"/>
</dbReference>
<evidence type="ECO:0000256" key="1">
    <source>
        <dbReference type="ARBA" id="ARBA00023125"/>
    </source>
</evidence>
<feature type="domain" description="OmpR/PhoB-type" evidence="4">
    <location>
        <begin position="1"/>
        <end position="98"/>
    </location>
</feature>
<dbReference type="InterPro" id="IPR036388">
    <property type="entry name" value="WH-like_DNA-bd_sf"/>
</dbReference>
<dbReference type="InterPro" id="IPR016032">
    <property type="entry name" value="Sig_transdc_resp-reg_C-effctor"/>
</dbReference>
<evidence type="ECO:0000313" key="6">
    <source>
        <dbReference type="Proteomes" id="UP000289437"/>
    </source>
</evidence>
<dbReference type="Pfam" id="PF00486">
    <property type="entry name" value="Trans_reg_C"/>
    <property type="match status" value="1"/>
</dbReference>
<evidence type="ECO:0000256" key="3">
    <source>
        <dbReference type="SAM" id="Phobius"/>
    </source>
</evidence>
<dbReference type="GO" id="GO:0003677">
    <property type="term" value="F:DNA binding"/>
    <property type="evidence" value="ECO:0007669"/>
    <property type="project" value="UniProtKB-UniRule"/>
</dbReference>
<reference evidence="5 6" key="1">
    <citation type="submission" date="2018-11" db="EMBL/GenBank/DDBJ databases">
        <authorList>
            <person name="Mardanov A.V."/>
            <person name="Ravin N.V."/>
            <person name="Dedysh S.N."/>
        </authorList>
    </citation>
    <scope>NUCLEOTIDE SEQUENCE [LARGE SCALE GENOMIC DNA]</scope>
    <source>
        <strain evidence="5 6">AF10</strain>
    </source>
</reference>
<dbReference type="SUPFAM" id="SSF46894">
    <property type="entry name" value="C-terminal effector domain of the bipartite response regulators"/>
    <property type="match status" value="1"/>
</dbReference>
<evidence type="ECO:0000256" key="2">
    <source>
        <dbReference type="PROSITE-ProRule" id="PRU01091"/>
    </source>
</evidence>
<protein>
    <submittedName>
        <fullName evidence="5">Signal transduction response regulator</fullName>
    </submittedName>
</protein>
<reference evidence="6" key="2">
    <citation type="submission" date="2019-02" db="EMBL/GenBank/DDBJ databases">
        <title>Granulicella sibirica sp. nov., a psychrotolerant acidobacterium isolated from an organic soil layer in forested tundra, West Siberia.</title>
        <authorList>
            <person name="Oshkin I.Y."/>
            <person name="Kulichevskaya I.S."/>
            <person name="Rijpstra W.I.C."/>
            <person name="Sinninghe Damste J.S."/>
            <person name="Rakitin A.L."/>
            <person name="Ravin N.V."/>
            <person name="Dedysh S.N."/>
        </authorList>
    </citation>
    <scope>NUCLEOTIDE SEQUENCE [LARGE SCALE GENOMIC DNA]</scope>
    <source>
        <strain evidence="6">AF10</strain>
    </source>
</reference>
<dbReference type="NCBIfam" id="NF047558">
    <property type="entry name" value="TPR_END_plus"/>
    <property type="match status" value="1"/>
</dbReference>
<evidence type="ECO:0000259" key="4">
    <source>
        <dbReference type="PROSITE" id="PS51755"/>
    </source>
</evidence>
<name>A0A4Q0SZG3_9BACT</name>
<dbReference type="RefSeq" id="WP_128913769.1">
    <property type="nucleotide sequence ID" value="NZ_RDSM01000002.1"/>
</dbReference>
<dbReference type="AlphaFoldDB" id="A0A4Q0SZG3"/>
<evidence type="ECO:0000313" key="5">
    <source>
        <dbReference type="EMBL" id="RXH56277.1"/>
    </source>
</evidence>
<organism evidence="5 6">
    <name type="scientific">Granulicella sibirica</name>
    <dbReference type="NCBI Taxonomy" id="2479048"/>
    <lineage>
        <taxon>Bacteria</taxon>
        <taxon>Pseudomonadati</taxon>
        <taxon>Acidobacteriota</taxon>
        <taxon>Terriglobia</taxon>
        <taxon>Terriglobales</taxon>
        <taxon>Acidobacteriaceae</taxon>
        <taxon>Granulicella</taxon>
    </lineage>
</organism>
<dbReference type="GO" id="GO:0006355">
    <property type="term" value="P:regulation of DNA-templated transcription"/>
    <property type="evidence" value="ECO:0007669"/>
    <property type="project" value="InterPro"/>
</dbReference>
<accession>A0A4Q0SZG3</accession>
<keyword evidence="3" id="KW-0472">Membrane</keyword>
<keyword evidence="3" id="KW-1133">Transmembrane helix</keyword>
<dbReference type="Gene3D" id="1.10.10.10">
    <property type="entry name" value="Winged helix-like DNA-binding domain superfamily/Winged helix DNA-binding domain"/>
    <property type="match status" value="1"/>
</dbReference>
<keyword evidence="3" id="KW-0812">Transmembrane</keyword>
<comment type="caution">
    <text evidence="5">The sequence shown here is derived from an EMBL/GenBank/DDBJ whole genome shotgun (WGS) entry which is preliminary data.</text>
</comment>
<dbReference type="SUPFAM" id="SSF48452">
    <property type="entry name" value="TPR-like"/>
    <property type="match status" value="1"/>
</dbReference>
<dbReference type="SMART" id="SM00862">
    <property type="entry name" value="Trans_reg_C"/>
    <property type="match status" value="1"/>
</dbReference>
<dbReference type="CDD" id="cd00383">
    <property type="entry name" value="trans_reg_C"/>
    <property type="match status" value="1"/>
</dbReference>
<proteinExistence type="predicted"/>
<keyword evidence="1 2" id="KW-0238">DNA-binding</keyword>
<sequence length="533" mass="59382">MVYFFAEFQVDDAEFHFSVEGERIQLEPKVLRLLIYFIENANRLVRKQELLDALWPSTMVTENALTRVIGLLRKALGDDSQNPRFLHTIPTAGYRFVADIHTEPERRVAPSLPPDAGDSAVILPAPPTHGDAALPSTAGSRRWSFVAAAVFVFAVALLLISRMTRHLPQPASSSPTRAEAYPAPITPTASDRIHLATAQARNPVAYEAYERATFLIFNEVSHGDDVNYSEASRELETAIRLDPQFAEPYAMLAQVLQRYVHHGTGDVRAEYARSYLLANKALALNPQSSLAHDVLGELHSDKEGDFRWEAAVGELKMALTLNPDDALAHGLLGAIYVKVGLLDHAIEQADIAHHLDPSFNIYTGEKIRALEYQQHFLEASDLCVTLAHKAACAIYLWESGQRDEAWTALQAGLQNPEMRASLGYDLMTSEAFLLAHKGESAEAEKVIQSILKSVNLKSDTFFAFSEYRLGEAYAAMGEETKAIDLLEASSLNGFPCYPWYANDPELAQLRANPRFIALIERLRRQYEVFQKTL</sequence>
<dbReference type="InterPro" id="IPR011990">
    <property type="entry name" value="TPR-like_helical_dom_sf"/>
</dbReference>
<dbReference type="OrthoDB" id="105971at2"/>
<dbReference type="Proteomes" id="UP000289437">
    <property type="component" value="Unassembled WGS sequence"/>
</dbReference>
<dbReference type="Gene3D" id="1.25.40.10">
    <property type="entry name" value="Tetratricopeptide repeat domain"/>
    <property type="match status" value="2"/>
</dbReference>
<feature type="transmembrane region" description="Helical" evidence="3">
    <location>
        <begin position="143"/>
        <end position="160"/>
    </location>
</feature>
<gene>
    <name evidence="5" type="ORF">GRAN_3134</name>
</gene>
<dbReference type="EMBL" id="RDSM01000002">
    <property type="protein sequence ID" value="RXH56277.1"/>
    <property type="molecule type" value="Genomic_DNA"/>
</dbReference>
<keyword evidence="6" id="KW-1185">Reference proteome</keyword>